<evidence type="ECO:0000313" key="5">
    <source>
        <dbReference type="Proteomes" id="UP000573499"/>
    </source>
</evidence>
<dbReference type="GO" id="GO:0044550">
    <property type="term" value="P:secondary metabolite biosynthetic process"/>
    <property type="evidence" value="ECO:0007669"/>
    <property type="project" value="TreeGrafter"/>
</dbReference>
<organism evidence="4 5">
    <name type="scientific">Rugamonas apoptosis</name>
    <dbReference type="NCBI Taxonomy" id="2758570"/>
    <lineage>
        <taxon>Bacteria</taxon>
        <taxon>Pseudomonadati</taxon>
        <taxon>Pseudomonadota</taxon>
        <taxon>Betaproteobacteria</taxon>
        <taxon>Burkholderiales</taxon>
        <taxon>Oxalobacteraceae</taxon>
        <taxon>Telluria group</taxon>
        <taxon>Rugamonas</taxon>
    </lineage>
</organism>
<dbReference type="Gene3D" id="3.30.300.30">
    <property type="match status" value="1"/>
</dbReference>
<dbReference type="AlphaFoldDB" id="A0A7W2FE42"/>
<dbReference type="SUPFAM" id="SSF56801">
    <property type="entry name" value="Acetyl-CoA synthetase-like"/>
    <property type="match status" value="1"/>
</dbReference>
<dbReference type="PROSITE" id="PS00455">
    <property type="entry name" value="AMP_BINDING"/>
    <property type="match status" value="1"/>
</dbReference>
<gene>
    <name evidence="4" type="ORF">H3H39_23755</name>
</gene>
<dbReference type="InterPro" id="IPR000873">
    <property type="entry name" value="AMP-dep_synth/lig_dom"/>
</dbReference>
<accession>A0A7W2FE42</accession>
<feature type="domain" description="AMP-dependent synthetase/ligase" evidence="2">
    <location>
        <begin position="48"/>
        <end position="393"/>
    </location>
</feature>
<comment type="caution">
    <text evidence="4">The sequence shown here is derived from an EMBL/GenBank/DDBJ whole genome shotgun (WGS) entry which is preliminary data.</text>
</comment>
<dbReference type="InterPro" id="IPR020845">
    <property type="entry name" value="AMP-binding_CS"/>
</dbReference>
<sequence>MGASAHTDQFTRDHLPPLDQWPVLRFELPELQYPERLNCVAELLDRAVAEGAGQRIAVRGAGQQWTYAQLLEQVDRIAHVLRGQLGLETGNRVLLRGANTPMMAAAILAVFKAGLVAVPTMPLLRARELGVILAKARVNAVLCAASLREEMEAAPGMPGRLLYFGDGAGADGLEARMARQPATYAPVDTAADDVCLISFTSGTTGVPKGTMHFQRDILAICDCFPRSVLGTRPDDIFIGTPPLAFTFGLGGLLLFPLRVGASAVLLEKLTPETLLAAIQQYRATISFTAPTFYRQMAPLAARYDLASLRHSVSAGEALPLATRDAWRQASGLEMIDGIGATELLHIFISAAGEQVRPGATGKPVPGYRACILGPDGKPVGPGVIGRLAVQGPTGCRYLDDKRQREYVVDGWNLTGDAYEMDADGYFHYRSRTDDMIISAGYNIAGPEVEEALLRHPAVAECGVVGRADAERGQIVEAHVVLKAGHAPGDALAAELQEFVKRQIAPYKYPRALHFRLSLPRTETGKLQRFKLRAEGGD</sequence>
<reference evidence="4 5" key="1">
    <citation type="submission" date="2020-07" db="EMBL/GenBank/DDBJ databases">
        <title>Novel species isolated from subtropical streams in China.</title>
        <authorList>
            <person name="Lu H."/>
        </authorList>
    </citation>
    <scope>NUCLEOTIDE SEQUENCE [LARGE SCALE GENOMIC DNA]</scope>
    <source>
        <strain evidence="4 5">LX47W</strain>
    </source>
</reference>
<dbReference type="InterPro" id="IPR045851">
    <property type="entry name" value="AMP-bd_C_sf"/>
</dbReference>
<proteinExistence type="predicted"/>
<dbReference type="PANTHER" id="PTHR43352">
    <property type="entry name" value="ACETYL-COA SYNTHETASE"/>
    <property type="match status" value="1"/>
</dbReference>
<dbReference type="Gene3D" id="3.40.50.12780">
    <property type="entry name" value="N-terminal domain of ligase-like"/>
    <property type="match status" value="1"/>
</dbReference>
<feature type="domain" description="AMP-binding enzyme C-terminal" evidence="3">
    <location>
        <begin position="447"/>
        <end position="525"/>
    </location>
</feature>
<dbReference type="EMBL" id="JACEZU010000014">
    <property type="protein sequence ID" value="MBA5690067.1"/>
    <property type="molecule type" value="Genomic_DNA"/>
</dbReference>
<dbReference type="PANTHER" id="PTHR43352:SF1">
    <property type="entry name" value="ANTHRANILATE--COA LIGASE"/>
    <property type="match status" value="1"/>
</dbReference>
<dbReference type="Pfam" id="PF00501">
    <property type="entry name" value="AMP-binding"/>
    <property type="match status" value="1"/>
</dbReference>
<evidence type="ECO:0000259" key="3">
    <source>
        <dbReference type="Pfam" id="PF13193"/>
    </source>
</evidence>
<dbReference type="Pfam" id="PF13193">
    <property type="entry name" value="AMP-binding_C"/>
    <property type="match status" value="1"/>
</dbReference>
<dbReference type="InterPro" id="IPR042099">
    <property type="entry name" value="ANL_N_sf"/>
</dbReference>
<evidence type="ECO:0000313" key="4">
    <source>
        <dbReference type="EMBL" id="MBA5690067.1"/>
    </source>
</evidence>
<dbReference type="InterPro" id="IPR025110">
    <property type="entry name" value="AMP-bd_C"/>
</dbReference>
<dbReference type="Proteomes" id="UP000573499">
    <property type="component" value="Unassembled WGS sequence"/>
</dbReference>
<dbReference type="RefSeq" id="WP_182156963.1">
    <property type="nucleotide sequence ID" value="NZ_JACEZU010000014.1"/>
</dbReference>
<evidence type="ECO:0000256" key="1">
    <source>
        <dbReference type="ARBA" id="ARBA00022598"/>
    </source>
</evidence>
<name>A0A7W2FE42_9BURK</name>
<keyword evidence="1" id="KW-0436">Ligase</keyword>
<keyword evidence="5" id="KW-1185">Reference proteome</keyword>
<evidence type="ECO:0000259" key="2">
    <source>
        <dbReference type="Pfam" id="PF00501"/>
    </source>
</evidence>
<protein>
    <submittedName>
        <fullName evidence="4">AMP-binding protein</fullName>
    </submittedName>
</protein>
<dbReference type="GO" id="GO:0016878">
    <property type="term" value="F:acid-thiol ligase activity"/>
    <property type="evidence" value="ECO:0007669"/>
    <property type="project" value="TreeGrafter"/>
</dbReference>